<evidence type="ECO:0000256" key="1">
    <source>
        <dbReference type="PROSITE-ProRule" id="PRU00285"/>
    </source>
</evidence>
<dbReference type="InterPro" id="IPR002068">
    <property type="entry name" value="A-crystallin/Hsp20_dom"/>
</dbReference>
<name>A0A1Y4LWI0_9FIRM</name>
<dbReference type="GeneID" id="79877156"/>
<proteinExistence type="inferred from homology"/>
<dbReference type="InterPro" id="IPR008978">
    <property type="entry name" value="HSP20-like_chaperone"/>
</dbReference>
<dbReference type="RefSeq" id="WP_015536417.1">
    <property type="nucleotide sequence ID" value="NZ_CABKSV010000044.1"/>
</dbReference>
<dbReference type="Pfam" id="PF00011">
    <property type="entry name" value="HSP20"/>
    <property type="match status" value="1"/>
</dbReference>
<dbReference type="SUPFAM" id="SSF49764">
    <property type="entry name" value="HSP20-like chaperones"/>
    <property type="match status" value="1"/>
</dbReference>
<feature type="region of interest" description="Disordered" evidence="3">
    <location>
        <begin position="67"/>
        <end position="90"/>
    </location>
</feature>
<dbReference type="CDD" id="cd06471">
    <property type="entry name" value="ACD_LpsHSP_like"/>
    <property type="match status" value="1"/>
</dbReference>
<accession>A0A1Y4LWI0</accession>
<dbReference type="Gene3D" id="2.60.40.790">
    <property type="match status" value="1"/>
</dbReference>
<dbReference type="AlphaFoldDB" id="A0A1Y4LWI0"/>
<comment type="similarity">
    <text evidence="1 2">Belongs to the small heat shock protein (HSP20) family.</text>
</comment>
<keyword evidence="5" id="KW-1185">Reference proteome</keyword>
<feature type="compositionally biased region" description="Basic and acidic residues" evidence="3">
    <location>
        <begin position="70"/>
        <end position="86"/>
    </location>
</feature>
<evidence type="ECO:0000313" key="4">
    <source>
        <dbReference type="EMBL" id="OUP58672.1"/>
    </source>
</evidence>
<organism evidence="4 5">
    <name type="scientific">Faecalitalea cylindroides</name>
    <dbReference type="NCBI Taxonomy" id="39483"/>
    <lineage>
        <taxon>Bacteria</taxon>
        <taxon>Bacillati</taxon>
        <taxon>Bacillota</taxon>
        <taxon>Erysipelotrichia</taxon>
        <taxon>Erysipelotrichales</taxon>
        <taxon>Erysipelotrichaceae</taxon>
        <taxon>Faecalitalea</taxon>
    </lineage>
</organism>
<comment type="caution">
    <text evidence="4">The sequence shown here is derived from an EMBL/GenBank/DDBJ whole genome shotgun (WGS) entry which is preliminary data.</text>
</comment>
<dbReference type="PANTHER" id="PTHR11527">
    <property type="entry name" value="HEAT-SHOCK PROTEIN 20 FAMILY MEMBER"/>
    <property type="match status" value="1"/>
</dbReference>
<dbReference type="Proteomes" id="UP000195447">
    <property type="component" value="Unassembled WGS sequence"/>
</dbReference>
<dbReference type="PROSITE" id="PS01031">
    <property type="entry name" value="SHSP"/>
    <property type="match status" value="1"/>
</dbReference>
<evidence type="ECO:0000313" key="5">
    <source>
        <dbReference type="Proteomes" id="UP000195447"/>
    </source>
</evidence>
<protein>
    <submittedName>
        <fullName evidence="4">Heat-shock protein Hsp20</fullName>
    </submittedName>
</protein>
<reference evidence="5" key="1">
    <citation type="submission" date="2017-04" db="EMBL/GenBank/DDBJ databases">
        <title>Function of individual gut microbiota members based on whole genome sequencing of pure cultures obtained from chicken caecum.</title>
        <authorList>
            <person name="Medvecky M."/>
            <person name="Cejkova D."/>
            <person name="Polansky O."/>
            <person name="Karasova D."/>
            <person name="Kubasova T."/>
            <person name="Cizek A."/>
            <person name="Rychlik I."/>
        </authorList>
    </citation>
    <scope>NUCLEOTIDE SEQUENCE [LARGE SCALE GENOMIC DNA]</scope>
    <source>
        <strain evidence="5">An178</strain>
    </source>
</reference>
<gene>
    <name evidence="4" type="ORF">B5F14_07885</name>
</gene>
<evidence type="ECO:0000256" key="2">
    <source>
        <dbReference type="RuleBase" id="RU003616"/>
    </source>
</evidence>
<sequence length="136" mass="15624">MKYYPGFNRFDLFDDFFSDATTKTANVLKTDIHEKDGYYVLSMEAPGVKKEDIQIELKDGYLKVTASRNSSKEDKDEKGRIIRQERYSGSSSRSFYVGEGIKQEDVKANFDNGELIISIPTETKKVEEETKFIPIL</sequence>
<evidence type="ECO:0000256" key="3">
    <source>
        <dbReference type="SAM" id="MobiDB-lite"/>
    </source>
</evidence>
<dbReference type="InterPro" id="IPR031107">
    <property type="entry name" value="Small_HSP"/>
</dbReference>
<dbReference type="EMBL" id="NFKM01000016">
    <property type="protein sequence ID" value="OUP58672.1"/>
    <property type="molecule type" value="Genomic_DNA"/>
</dbReference>